<evidence type="ECO:0000313" key="5">
    <source>
        <dbReference type="Proteomes" id="UP000680714"/>
    </source>
</evidence>
<comment type="caution">
    <text evidence="4">The sequence shown here is derived from an EMBL/GenBank/DDBJ whole genome shotgun (WGS) entry which is preliminary data.</text>
</comment>
<evidence type="ECO:0000256" key="3">
    <source>
        <dbReference type="ARBA" id="ARBA00023002"/>
    </source>
</evidence>
<reference evidence="4 5" key="1">
    <citation type="submission" date="2021-04" db="EMBL/GenBank/DDBJ databases">
        <title>Magnetospirillum sulfuroxidans sp. nov., a facultative chemolithoautotrophic sulfur-oxidizing alphaproteobacterium isolated from freshwater sediment and proposals for Paramagetospirillum gen. nov., and Magnetospirillaceae fam. nov.</title>
        <authorList>
            <person name="Koziaeva V."/>
            <person name="Geelhoed J.S."/>
            <person name="Sorokin D.Y."/>
            <person name="Grouzdev D.S."/>
        </authorList>
    </citation>
    <scope>NUCLEOTIDE SEQUENCE [LARGE SCALE GENOMIC DNA]</scope>
    <source>
        <strain evidence="4 5">J10</strain>
    </source>
</reference>
<dbReference type="InterPro" id="IPR003723">
    <property type="entry name" value="Precorrin-6x_reduct"/>
</dbReference>
<protein>
    <submittedName>
        <fullName evidence="4">Cobalt-precorrin-6A reductase</fullName>
        <ecNumber evidence="4">1.3.1.106</ecNumber>
    </submittedName>
</protein>
<dbReference type="Proteomes" id="UP000680714">
    <property type="component" value="Unassembled WGS sequence"/>
</dbReference>
<sequence>MRRTILILGGTTEANALAAALAEHPGLRVIVSLAGRTAAPHRPAGEIRSGGFGGADGLAAYLTARAIDQVIDATHPFAARMGWNSAIACTQAAIPLLRLERPAWVAQAGDYWTEIDDWSEAAVLLTAGSRRVLLALGRQELAPFAHLDALWFLIRSVDMPDPLPAFGHSQTLQARGPFTLADECRLLAEYDIDTIVCKNSGGDAAVAKLTAARQMGLRVVMRKRPLRPPTPTATTLAEAIAWLDQPLSPTGLP</sequence>
<evidence type="ECO:0000313" key="4">
    <source>
        <dbReference type="EMBL" id="MBR9972211.1"/>
    </source>
</evidence>
<dbReference type="NCBIfam" id="NF005968">
    <property type="entry name" value="PRK08057.1-2"/>
    <property type="match status" value="1"/>
</dbReference>
<evidence type="ECO:0000256" key="2">
    <source>
        <dbReference type="ARBA" id="ARBA00022573"/>
    </source>
</evidence>
<accession>A0ABS5ID48</accession>
<gene>
    <name evidence="4" type="ORF">KEC16_10860</name>
</gene>
<keyword evidence="3 4" id="KW-0560">Oxidoreductase</keyword>
<name>A0ABS5ID48_9PROT</name>
<dbReference type="PANTHER" id="PTHR36925">
    <property type="entry name" value="COBALT-PRECORRIN-6A REDUCTASE"/>
    <property type="match status" value="1"/>
</dbReference>
<dbReference type="RefSeq" id="WP_211548744.1">
    <property type="nucleotide sequence ID" value="NZ_JAGTUF010000009.1"/>
</dbReference>
<dbReference type="PANTHER" id="PTHR36925:SF1">
    <property type="entry name" value="COBALT-PRECORRIN-6A REDUCTASE"/>
    <property type="match status" value="1"/>
</dbReference>
<dbReference type="GO" id="GO:0016491">
    <property type="term" value="F:oxidoreductase activity"/>
    <property type="evidence" value="ECO:0007669"/>
    <property type="project" value="UniProtKB-KW"/>
</dbReference>
<keyword evidence="5" id="KW-1185">Reference proteome</keyword>
<dbReference type="PROSITE" id="PS51014">
    <property type="entry name" value="COBK_CBIJ"/>
    <property type="match status" value="1"/>
</dbReference>
<comment type="pathway">
    <text evidence="1">Cofactor biosynthesis; adenosylcobalamin biosynthesis.</text>
</comment>
<proteinExistence type="predicted"/>
<dbReference type="EMBL" id="JAGTUF010000009">
    <property type="protein sequence ID" value="MBR9972211.1"/>
    <property type="molecule type" value="Genomic_DNA"/>
</dbReference>
<dbReference type="Pfam" id="PF02571">
    <property type="entry name" value="CbiJ"/>
    <property type="match status" value="1"/>
</dbReference>
<keyword evidence="2" id="KW-0169">Cobalamin biosynthesis</keyword>
<dbReference type="EC" id="1.3.1.106" evidence="4"/>
<organism evidence="4 5">
    <name type="scientific">Magnetospirillum sulfuroxidans</name>
    <dbReference type="NCBI Taxonomy" id="611300"/>
    <lineage>
        <taxon>Bacteria</taxon>
        <taxon>Pseudomonadati</taxon>
        <taxon>Pseudomonadota</taxon>
        <taxon>Alphaproteobacteria</taxon>
        <taxon>Rhodospirillales</taxon>
        <taxon>Rhodospirillaceae</taxon>
        <taxon>Magnetospirillum</taxon>
    </lineage>
</organism>
<evidence type="ECO:0000256" key="1">
    <source>
        <dbReference type="ARBA" id="ARBA00004953"/>
    </source>
</evidence>